<organism evidence="1 2">
    <name type="scientific">Maioricimonas rarisocia</name>
    <dbReference type="NCBI Taxonomy" id="2528026"/>
    <lineage>
        <taxon>Bacteria</taxon>
        <taxon>Pseudomonadati</taxon>
        <taxon>Planctomycetota</taxon>
        <taxon>Planctomycetia</taxon>
        <taxon>Planctomycetales</taxon>
        <taxon>Planctomycetaceae</taxon>
        <taxon>Maioricimonas</taxon>
    </lineage>
</organism>
<proteinExistence type="predicted"/>
<evidence type="ECO:0000313" key="2">
    <source>
        <dbReference type="Proteomes" id="UP000320496"/>
    </source>
</evidence>
<name>A0A517ZDB4_9PLAN</name>
<reference evidence="1 2" key="1">
    <citation type="submission" date="2019-02" db="EMBL/GenBank/DDBJ databases">
        <title>Deep-cultivation of Planctomycetes and their phenomic and genomic characterization uncovers novel biology.</title>
        <authorList>
            <person name="Wiegand S."/>
            <person name="Jogler M."/>
            <person name="Boedeker C."/>
            <person name="Pinto D."/>
            <person name="Vollmers J."/>
            <person name="Rivas-Marin E."/>
            <person name="Kohn T."/>
            <person name="Peeters S.H."/>
            <person name="Heuer A."/>
            <person name="Rast P."/>
            <person name="Oberbeckmann S."/>
            <person name="Bunk B."/>
            <person name="Jeske O."/>
            <person name="Meyerdierks A."/>
            <person name="Storesund J.E."/>
            <person name="Kallscheuer N."/>
            <person name="Luecker S."/>
            <person name="Lage O.M."/>
            <person name="Pohl T."/>
            <person name="Merkel B.J."/>
            <person name="Hornburger P."/>
            <person name="Mueller R.-W."/>
            <person name="Bruemmer F."/>
            <person name="Labrenz M."/>
            <person name="Spormann A.M."/>
            <person name="Op den Camp H."/>
            <person name="Overmann J."/>
            <person name="Amann R."/>
            <person name="Jetten M.S.M."/>
            <person name="Mascher T."/>
            <person name="Medema M.H."/>
            <person name="Devos D.P."/>
            <person name="Kaster A.-K."/>
            <person name="Ovreas L."/>
            <person name="Rohde M."/>
            <person name="Galperin M.Y."/>
            <person name="Jogler C."/>
        </authorList>
    </citation>
    <scope>NUCLEOTIDE SEQUENCE [LARGE SCALE GENOMIC DNA]</scope>
    <source>
        <strain evidence="1 2">Mal4</strain>
    </source>
</reference>
<evidence type="ECO:0000313" key="1">
    <source>
        <dbReference type="EMBL" id="QDU40457.1"/>
    </source>
</evidence>
<dbReference type="OrthoDB" id="287514at2"/>
<sequence length="118" mass="13636">MTAMRVELAFFDHEQLLCRDTILIVVEETVSEIHSERNETFRVTHQFEEPACRVFIKGFRSDRLLFRSAMRMGVHNSDDWEAVSLAAPFELCFRCTVVEDQTSLDDAASLARVRPEDP</sequence>
<dbReference type="Proteomes" id="UP000320496">
    <property type="component" value="Chromosome"/>
</dbReference>
<keyword evidence="2" id="KW-1185">Reference proteome</keyword>
<dbReference type="AlphaFoldDB" id="A0A517ZDB4"/>
<gene>
    <name evidence="1" type="ORF">Mal4_48140</name>
</gene>
<protein>
    <submittedName>
        <fullName evidence="1">Uncharacterized protein</fullName>
    </submittedName>
</protein>
<accession>A0A517ZDB4</accession>
<dbReference type="EMBL" id="CP036275">
    <property type="protein sequence ID" value="QDU40457.1"/>
    <property type="molecule type" value="Genomic_DNA"/>
</dbReference>
<dbReference type="KEGG" id="mri:Mal4_48140"/>
<dbReference type="RefSeq" id="WP_145371748.1">
    <property type="nucleotide sequence ID" value="NZ_CP036275.1"/>
</dbReference>